<keyword evidence="3 5" id="KW-1133">Transmembrane helix</keyword>
<dbReference type="PANTHER" id="PTHR43376">
    <property type="entry name" value="OLIGOPEPTIDE TRANSPORT SYSTEM PERMEASE PROTEIN"/>
    <property type="match status" value="1"/>
</dbReference>
<proteinExistence type="inferred from homology"/>
<feature type="domain" description="ABC transmembrane type-1" evidence="6">
    <location>
        <begin position="90"/>
        <end position="301"/>
    </location>
</feature>
<protein>
    <submittedName>
        <fullName evidence="7">ABC transporter permease</fullName>
    </submittedName>
</protein>
<dbReference type="GO" id="GO:0005886">
    <property type="term" value="C:plasma membrane"/>
    <property type="evidence" value="ECO:0007669"/>
    <property type="project" value="UniProtKB-SubCell"/>
</dbReference>
<gene>
    <name evidence="7" type="ORF">EIK79_11030</name>
</gene>
<feature type="transmembrane region" description="Helical" evidence="5">
    <location>
        <begin position="137"/>
        <end position="159"/>
    </location>
</feature>
<dbReference type="PROSITE" id="PS50928">
    <property type="entry name" value="ABC_TM1"/>
    <property type="match status" value="1"/>
</dbReference>
<feature type="transmembrane region" description="Helical" evidence="5">
    <location>
        <begin position="179"/>
        <end position="199"/>
    </location>
</feature>
<dbReference type="InterPro" id="IPR035906">
    <property type="entry name" value="MetI-like_sf"/>
</dbReference>
<dbReference type="OrthoDB" id="44105at2157"/>
<dbReference type="InterPro" id="IPR000515">
    <property type="entry name" value="MetI-like"/>
</dbReference>
<evidence type="ECO:0000313" key="8">
    <source>
        <dbReference type="Proteomes" id="UP000282322"/>
    </source>
</evidence>
<reference evidence="7 8" key="1">
    <citation type="submission" date="2018-11" db="EMBL/GenBank/DDBJ databases">
        <title>Taxonoimc description of Halomarina strain SPP-AMP-1.</title>
        <authorList>
            <person name="Pal Y."/>
            <person name="Srinivasana K."/>
            <person name="Verma A."/>
            <person name="Kumar P."/>
        </authorList>
    </citation>
    <scope>NUCLEOTIDE SEQUENCE [LARGE SCALE GENOMIC DNA]</scope>
    <source>
        <strain evidence="7 8">SPP-AMP-1</strain>
    </source>
</reference>
<evidence type="ECO:0000256" key="2">
    <source>
        <dbReference type="ARBA" id="ARBA00022692"/>
    </source>
</evidence>
<feature type="transmembrane region" description="Helical" evidence="5">
    <location>
        <begin position="282"/>
        <end position="301"/>
    </location>
</feature>
<feature type="transmembrane region" description="Helical" evidence="5">
    <location>
        <begin position="92"/>
        <end position="117"/>
    </location>
</feature>
<feature type="transmembrane region" description="Helical" evidence="5">
    <location>
        <begin position="238"/>
        <end position="262"/>
    </location>
</feature>
<dbReference type="GO" id="GO:0055085">
    <property type="term" value="P:transmembrane transport"/>
    <property type="evidence" value="ECO:0007669"/>
    <property type="project" value="InterPro"/>
</dbReference>
<accession>A0A3P3R9Y5</accession>
<organism evidence="7 8">
    <name type="scientific">Halocatena pleomorpha</name>
    <dbReference type="NCBI Taxonomy" id="1785090"/>
    <lineage>
        <taxon>Archaea</taxon>
        <taxon>Methanobacteriati</taxon>
        <taxon>Methanobacteriota</taxon>
        <taxon>Stenosarchaea group</taxon>
        <taxon>Halobacteria</taxon>
        <taxon>Halobacteriales</taxon>
        <taxon>Natronomonadaceae</taxon>
        <taxon>Halocatena</taxon>
    </lineage>
</organism>
<evidence type="ECO:0000256" key="4">
    <source>
        <dbReference type="ARBA" id="ARBA00023136"/>
    </source>
</evidence>
<dbReference type="Proteomes" id="UP000282322">
    <property type="component" value="Unassembled WGS sequence"/>
</dbReference>
<keyword evidence="2 5" id="KW-0812">Transmembrane</keyword>
<evidence type="ECO:0000256" key="1">
    <source>
        <dbReference type="ARBA" id="ARBA00004141"/>
    </source>
</evidence>
<sequence>MTFTFALYQAMPGGPAEAMRAMILAESGQVGGSVNLDLLNQMVEHYANVNPDKPLHVQYYNYLHSLLIQGDMGTSIYQGEPVLDLILQSVPWTMFIGVYALALGYTVSLFLGAVMAYKERSLFDSVASIGVIFLNSVPYYIFAIILVYVLGIEYSVFPINGRYGTFVDPGFTLEYMSSVVRHATLPVVSMGILATGGALTMRGNAIRVLGDDYVRVAELRGLRRSRVAMQYVGRNSVLPLYTQFMIGIAGVLSSTVVVEEIFAYNGMGKLLYDAVLLHDYPVLMGTLLVFTTITLLAIYIADLTYGYIDPRISTGDSNE</sequence>
<keyword evidence="4 5" id="KW-0472">Membrane</keyword>
<comment type="similarity">
    <text evidence="5">Belongs to the binding-protein-dependent transport system permease family.</text>
</comment>
<evidence type="ECO:0000256" key="5">
    <source>
        <dbReference type="RuleBase" id="RU363032"/>
    </source>
</evidence>
<comment type="caution">
    <text evidence="7">The sequence shown here is derived from an EMBL/GenBank/DDBJ whole genome shotgun (WGS) entry which is preliminary data.</text>
</comment>
<dbReference type="SUPFAM" id="SSF161098">
    <property type="entry name" value="MetI-like"/>
    <property type="match status" value="1"/>
</dbReference>
<keyword evidence="8" id="KW-1185">Reference proteome</keyword>
<dbReference type="PANTHER" id="PTHR43376:SF1">
    <property type="entry name" value="OLIGOPEPTIDE TRANSPORT SYSTEM PERMEASE PROTEIN"/>
    <property type="match status" value="1"/>
</dbReference>
<evidence type="ECO:0000256" key="3">
    <source>
        <dbReference type="ARBA" id="ARBA00022989"/>
    </source>
</evidence>
<evidence type="ECO:0000313" key="7">
    <source>
        <dbReference type="EMBL" id="RRJ30155.1"/>
    </source>
</evidence>
<dbReference type="AlphaFoldDB" id="A0A3P3R9Y5"/>
<dbReference type="Gene3D" id="1.10.3720.10">
    <property type="entry name" value="MetI-like"/>
    <property type="match status" value="1"/>
</dbReference>
<evidence type="ECO:0000259" key="6">
    <source>
        <dbReference type="PROSITE" id="PS50928"/>
    </source>
</evidence>
<dbReference type="Pfam" id="PF00528">
    <property type="entry name" value="BPD_transp_1"/>
    <property type="match status" value="1"/>
</dbReference>
<dbReference type="EMBL" id="RRCH01000023">
    <property type="protein sequence ID" value="RRJ30155.1"/>
    <property type="molecule type" value="Genomic_DNA"/>
</dbReference>
<dbReference type="CDD" id="cd06261">
    <property type="entry name" value="TM_PBP2"/>
    <property type="match status" value="1"/>
</dbReference>
<keyword evidence="5" id="KW-0813">Transport</keyword>
<comment type="subcellular location">
    <subcellularLocation>
        <location evidence="5">Cell membrane</location>
        <topology evidence="5">Multi-pass membrane protein</topology>
    </subcellularLocation>
    <subcellularLocation>
        <location evidence="1">Membrane</location>
        <topology evidence="1">Multi-pass membrane protein</topology>
    </subcellularLocation>
</comment>
<name>A0A3P3R9Y5_9EURY</name>